<evidence type="ECO:0000256" key="1">
    <source>
        <dbReference type="SAM" id="SignalP"/>
    </source>
</evidence>
<reference evidence="3 4" key="1">
    <citation type="submission" date="2020-08" db="EMBL/GenBank/DDBJ databases">
        <title>Genomic Encyclopedia of Type Strains, Phase IV (KMG-IV): sequencing the most valuable type-strain genomes for metagenomic binning, comparative biology and taxonomic classification.</title>
        <authorList>
            <person name="Goeker M."/>
        </authorList>
    </citation>
    <scope>NUCLEOTIDE SEQUENCE [LARGE SCALE GENOMIC DNA]</scope>
    <source>
        <strain evidence="3 4">DSM 17328</strain>
    </source>
</reference>
<name>A0A7W7B1V3_9SPHN</name>
<feature type="chain" id="PRO_5031434813" description="Ice-binding protein C-terminal domain-containing protein" evidence="1">
    <location>
        <begin position="23"/>
        <end position="257"/>
    </location>
</feature>
<dbReference type="AlphaFoldDB" id="A0A7W7B1V3"/>
<evidence type="ECO:0000313" key="3">
    <source>
        <dbReference type="EMBL" id="MBB4632461.1"/>
    </source>
</evidence>
<dbReference type="RefSeq" id="WP_207791348.1">
    <property type="nucleotide sequence ID" value="NZ_JACHNZ010000022.1"/>
</dbReference>
<accession>A0A7W7B1V3</accession>
<protein>
    <recommendedName>
        <fullName evidence="2">Ice-binding protein C-terminal domain-containing protein</fullName>
    </recommendedName>
</protein>
<evidence type="ECO:0000313" key="4">
    <source>
        <dbReference type="Proteomes" id="UP000566324"/>
    </source>
</evidence>
<dbReference type="NCBIfam" id="TIGR02595">
    <property type="entry name" value="PEP_CTERM"/>
    <property type="match status" value="1"/>
</dbReference>
<feature type="domain" description="Ice-binding protein C-terminal" evidence="2">
    <location>
        <begin position="232"/>
        <end position="254"/>
    </location>
</feature>
<feature type="signal peptide" evidence="1">
    <location>
        <begin position="1"/>
        <end position="22"/>
    </location>
</feature>
<proteinExistence type="predicted"/>
<sequence length="257" mass="25622">MSKTTTLLAACAALAMASAAHAAPVLSGAGGELGANGVVTESPEGGNYRYITTDGGLSGVGGLPGIGGTTGSTYVTDSFSAAAGEVLDFHFNYITSDGSGYADYAWVALRPGAGADIILFTARTTPSGDTVPGFDLPGIDPGVDLVPDATPIIPGGPAWAGLGGNSGSCYAAGCGYTGWIQSLYTIQDAGTYSLVFGVTNWGDSLFDSGLAWDGVKIGDVIIDDPDGPPSEVPEPAALALLGLGILGLGAARRRRKA</sequence>
<dbReference type="Proteomes" id="UP000566324">
    <property type="component" value="Unassembled WGS sequence"/>
</dbReference>
<organism evidence="3 4">
    <name type="scientific">Sphingosinicella soli</name>
    <dbReference type="NCBI Taxonomy" id="333708"/>
    <lineage>
        <taxon>Bacteria</taxon>
        <taxon>Pseudomonadati</taxon>
        <taxon>Pseudomonadota</taxon>
        <taxon>Alphaproteobacteria</taxon>
        <taxon>Sphingomonadales</taxon>
        <taxon>Sphingosinicellaceae</taxon>
        <taxon>Sphingosinicella</taxon>
    </lineage>
</organism>
<evidence type="ECO:0000259" key="2">
    <source>
        <dbReference type="Pfam" id="PF07589"/>
    </source>
</evidence>
<dbReference type="EMBL" id="JACHNZ010000022">
    <property type="protein sequence ID" value="MBB4632461.1"/>
    <property type="molecule type" value="Genomic_DNA"/>
</dbReference>
<keyword evidence="4" id="KW-1185">Reference proteome</keyword>
<gene>
    <name evidence="3" type="ORF">GGQ98_002086</name>
</gene>
<dbReference type="NCBIfam" id="NF038132">
    <property type="entry name" value="PEP_NF038132"/>
    <property type="match status" value="1"/>
</dbReference>
<dbReference type="NCBIfam" id="TIGR03901">
    <property type="entry name" value="MYXO-CTERM"/>
    <property type="match status" value="1"/>
</dbReference>
<dbReference type="Pfam" id="PF07589">
    <property type="entry name" value="PEP-CTERM"/>
    <property type="match status" value="1"/>
</dbReference>
<dbReference type="InterPro" id="IPR013424">
    <property type="entry name" value="Ice-binding_C"/>
</dbReference>
<keyword evidence="1" id="KW-0732">Signal</keyword>
<comment type="caution">
    <text evidence="3">The sequence shown here is derived from an EMBL/GenBank/DDBJ whole genome shotgun (WGS) entry which is preliminary data.</text>
</comment>
<dbReference type="InterPro" id="IPR024038">
    <property type="entry name" value="MYXO-CTERM"/>
</dbReference>